<dbReference type="EMBL" id="JAPFFL010000007">
    <property type="protein sequence ID" value="KAJ6715460.1"/>
    <property type="molecule type" value="Genomic_DNA"/>
</dbReference>
<dbReference type="AlphaFoldDB" id="A0A9Q0TPP8"/>
<protein>
    <submittedName>
        <fullName evidence="2">Uncharacterized protein</fullName>
    </submittedName>
</protein>
<feature type="region of interest" description="Disordered" evidence="1">
    <location>
        <begin position="117"/>
        <end position="154"/>
    </location>
</feature>
<reference evidence="2" key="2">
    <citation type="journal article" date="2023" name="Int. J. Mol. Sci.">
        <title>De Novo Assembly and Annotation of 11 Diverse Shrub Willow (Salix) Genomes Reveals Novel Gene Organization in Sex-Linked Regions.</title>
        <authorList>
            <person name="Hyden B."/>
            <person name="Feng K."/>
            <person name="Yates T.B."/>
            <person name="Jawdy S."/>
            <person name="Cereghino C."/>
            <person name="Smart L.B."/>
            <person name="Muchero W."/>
        </authorList>
    </citation>
    <scope>NUCLEOTIDE SEQUENCE [LARGE SCALE GENOMIC DNA]</scope>
    <source>
        <tissue evidence="2">Shoot tip</tissue>
    </source>
</reference>
<proteinExistence type="predicted"/>
<feature type="compositionally biased region" description="Basic and acidic residues" evidence="1">
    <location>
        <begin position="117"/>
        <end position="148"/>
    </location>
</feature>
<organism evidence="2 3">
    <name type="scientific">Salix viminalis</name>
    <name type="common">Common osier</name>
    <name type="synonym">Basket willow</name>
    <dbReference type="NCBI Taxonomy" id="40686"/>
    <lineage>
        <taxon>Eukaryota</taxon>
        <taxon>Viridiplantae</taxon>
        <taxon>Streptophyta</taxon>
        <taxon>Embryophyta</taxon>
        <taxon>Tracheophyta</taxon>
        <taxon>Spermatophyta</taxon>
        <taxon>Magnoliopsida</taxon>
        <taxon>eudicotyledons</taxon>
        <taxon>Gunneridae</taxon>
        <taxon>Pentapetalae</taxon>
        <taxon>rosids</taxon>
        <taxon>fabids</taxon>
        <taxon>Malpighiales</taxon>
        <taxon>Salicaceae</taxon>
        <taxon>Saliceae</taxon>
        <taxon>Salix</taxon>
    </lineage>
</organism>
<reference evidence="2" key="1">
    <citation type="submission" date="2022-11" db="EMBL/GenBank/DDBJ databases">
        <authorList>
            <person name="Hyden B.L."/>
            <person name="Feng K."/>
            <person name="Yates T."/>
            <person name="Jawdy S."/>
            <person name="Smart L.B."/>
            <person name="Muchero W."/>
        </authorList>
    </citation>
    <scope>NUCLEOTIDE SEQUENCE</scope>
    <source>
        <tissue evidence="2">Shoot tip</tissue>
    </source>
</reference>
<keyword evidence="3" id="KW-1185">Reference proteome</keyword>
<sequence length="154" mass="17677">MDGVGQKRLQLDIRISMLVGLILCLDRRSSTIREENLLNLFKRCFKVTFRWKLVQCNRHASFISDAGSFHNSFLELTAVCTEDTADMQMLYEGGDCDSQVIWRKIAGEVNEIDHRSIGSDQSEVEKVSYDHQSGDDHKEESRNGERSFKYLGSH</sequence>
<comment type="caution">
    <text evidence="2">The sequence shown here is derived from an EMBL/GenBank/DDBJ whole genome shotgun (WGS) entry which is preliminary data.</text>
</comment>
<evidence type="ECO:0000256" key="1">
    <source>
        <dbReference type="SAM" id="MobiDB-lite"/>
    </source>
</evidence>
<name>A0A9Q0TPP8_SALVM</name>
<evidence type="ECO:0000313" key="3">
    <source>
        <dbReference type="Proteomes" id="UP001151529"/>
    </source>
</evidence>
<accession>A0A9Q0TPP8</accession>
<evidence type="ECO:0000313" key="2">
    <source>
        <dbReference type="EMBL" id="KAJ6715460.1"/>
    </source>
</evidence>
<gene>
    <name evidence="2" type="ORF">OIU85_026910</name>
</gene>
<dbReference type="Proteomes" id="UP001151529">
    <property type="component" value="Chromosome 1"/>
</dbReference>